<protein>
    <submittedName>
        <fullName evidence="1">Uncharacterized protein</fullName>
    </submittedName>
</protein>
<dbReference type="EMBL" id="CP021404">
    <property type="protein sequence ID" value="ATI42072.1"/>
    <property type="molecule type" value="Genomic_DNA"/>
</dbReference>
<reference evidence="1 2" key="1">
    <citation type="submission" date="2017-05" db="EMBL/GenBank/DDBJ databases">
        <title>Comparative genomic and metabolic analysis of manganese-oxidizing mechanisms in Celeribater manganoxidans DY25T: its adaption to the environment of polymetallic nodule.</title>
        <authorList>
            <person name="Wang X."/>
        </authorList>
    </citation>
    <scope>NUCLEOTIDE SEQUENCE [LARGE SCALE GENOMIC DNA]</scope>
    <source>
        <strain evidence="1 2">DY25</strain>
    </source>
</reference>
<keyword evidence="2" id="KW-1185">Reference proteome</keyword>
<evidence type="ECO:0000313" key="1">
    <source>
        <dbReference type="EMBL" id="ATI42072.1"/>
    </source>
</evidence>
<organism evidence="1 2">
    <name type="scientific">Pacificitalea manganoxidans</name>
    <dbReference type="NCBI Taxonomy" id="1411902"/>
    <lineage>
        <taxon>Bacteria</taxon>
        <taxon>Pseudomonadati</taxon>
        <taxon>Pseudomonadota</taxon>
        <taxon>Alphaproteobacteria</taxon>
        <taxon>Rhodobacterales</taxon>
        <taxon>Paracoccaceae</taxon>
        <taxon>Pacificitalea</taxon>
    </lineage>
</organism>
<dbReference type="OrthoDB" id="7728363at2"/>
<evidence type="ECO:0000313" key="2">
    <source>
        <dbReference type="Proteomes" id="UP000219050"/>
    </source>
</evidence>
<accession>A0A291LZE3</accession>
<name>A0A291LZE3_9RHOB</name>
<dbReference type="AlphaFoldDB" id="A0A291LZE3"/>
<gene>
    <name evidence="1" type="ORF">CBW24_08665</name>
</gene>
<dbReference type="KEGG" id="cmag:CBW24_08665"/>
<proteinExistence type="predicted"/>
<dbReference type="RefSeq" id="WP_097373351.1">
    <property type="nucleotide sequence ID" value="NZ_CP021404.1"/>
</dbReference>
<sequence>MPNITPSRSAGTIAIRTIRRFVVDHLEDLSEASLLLGGPAAQRRFLRLVSRLRQASHLGPHLRREIRWFHGLLTLELVGDPDATDPGHFCDIHPDDLVVTGICRLADAMTEVLCALPDASAPADTPAAARPARDAA</sequence>
<dbReference type="Proteomes" id="UP000219050">
    <property type="component" value="Chromosome"/>
</dbReference>